<evidence type="ECO:0000313" key="2">
    <source>
        <dbReference type="WBParaSite" id="PgR116_g016_t02"/>
    </source>
</evidence>
<accession>A0A915CBN2</accession>
<sequence>GIPATRRPVWTSLTDVWRTYCSVSLIHQAPNKRRFNEFSMKLAHLVDNVRFNPTYANLVFHSTIAAE</sequence>
<protein>
    <submittedName>
        <fullName evidence="2">Uncharacterized protein</fullName>
    </submittedName>
</protein>
<name>A0A915CBN2_PARUN</name>
<dbReference type="AlphaFoldDB" id="A0A915CBN2"/>
<dbReference type="Proteomes" id="UP000887569">
    <property type="component" value="Unplaced"/>
</dbReference>
<dbReference type="WBParaSite" id="PgR116_g016_t02">
    <property type="protein sequence ID" value="PgR116_g016_t02"/>
    <property type="gene ID" value="PgR116_g016"/>
</dbReference>
<organism evidence="1 2">
    <name type="scientific">Parascaris univalens</name>
    <name type="common">Nematode worm</name>
    <dbReference type="NCBI Taxonomy" id="6257"/>
    <lineage>
        <taxon>Eukaryota</taxon>
        <taxon>Metazoa</taxon>
        <taxon>Ecdysozoa</taxon>
        <taxon>Nematoda</taxon>
        <taxon>Chromadorea</taxon>
        <taxon>Rhabditida</taxon>
        <taxon>Spirurina</taxon>
        <taxon>Ascaridomorpha</taxon>
        <taxon>Ascaridoidea</taxon>
        <taxon>Ascarididae</taxon>
        <taxon>Parascaris</taxon>
    </lineage>
</organism>
<keyword evidence="1" id="KW-1185">Reference proteome</keyword>
<reference evidence="2" key="1">
    <citation type="submission" date="2022-11" db="UniProtKB">
        <authorList>
            <consortium name="WormBaseParasite"/>
        </authorList>
    </citation>
    <scope>IDENTIFICATION</scope>
</reference>
<evidence type="ECO:0000313" key="1">
    <source>
        <dbReference type="Proteomes" id="UP000887569"/>
    </source>
</evidence>
<proteinExistence type="predicted"/>